<keyword evidence="1" id="KW-1133">Transmembrane helix</keyword>
<sequence length="198" mass="20889">MSLGKYRATKGKIMRKTLLISTAIAMLAAPGCANAAIVMKSLDITGSDFSLRFGNGSVAPADPFSVVFSVTFDNSSDVNRTTNGLNIISSTLPYSAEYAYNSSRDVLTLATDVTDDGSCLGSANSFCIFVNNFSTAPNASFFNQVTGGNGGPGIWVANRISTSAVPEPATWAFMIFGFGAIGGAMRRQRKTTLKVNYT</sequence>
<gene>
    <name evidence="4" type="ORF">SAMN02745824_1631</name>
</gene>
<evidence type="ECO:0000259" key="3">
    <source>
        <dbReference type="Pfam" id="PF07589"/>
    </source>
</evidence>
<reference evidence="5" key="1">
    <citation type="submission" date="2016-11" db="EMBL/GenBank/DDBJ databases">
        <authorList>
            <person name="Varghese N."/>
            <person name="Submissions S."/>
        </authorList>
    </citation>
    <scope>NUCLEOTIDE SEQUENCE [LARGE SCALE GENOMIC DNA]</scope>
    <source>
        <strain evidence="5">DSM 22363</strain>
    </source>
</reference>
<proteinExistence type="predicted"/>
<dbReference type="NCBIfam" id="NF035944">
    <property type="entry name" value="PEPxxWA-CTERM"/>
    <property type="match status" value="1"/>
</dbReference>
<feature type="domain" description="Ice-binding protein C-terminal" evidence="3">
    <location>
        <begin position="164"/>
        <end position="189"/>
    </location>
</feature>
<name>A0A1N6D757_9SPHN</name>
<protein>
    <submittedName>
        <fullName evidence="4">PEP-CTERM protein-sorting domain-containing protein</fullName>
    </submittedName>
</protein>
<dbReference type="InterPro" id="IPR013424">
    <property type="entry name" value="Ice-binding_C"/>
</dbReference>
<keyword evidence="1" id="KW-0472">Membrane</keyword>
<dbReference type="Pfam" id="PF07589">
    <property type="entry name" value="PEP-CTERM"/>
    <property type="match status" value="1"/>
</dbReference>
<dbReference type="EMBL" id="FSQW01000001">
    <property type="protein sequence ID" value="SIN66563.1"/>
    <property type="molecule type" value="Genomic_DNA"/>
</dbReference>
<evidence type="ECO:0000313" key="4">
    <source>
        <dbReference type="EMBL" id="SIN66563.1"/>
    </source>
</evidence>
<feature type="transmembrane region" description="Helical" evidence="1">
    <location>
        <begin position="168"/>
        <end position="185"/>
    </location>
</feature>
<keyword evidence="5" id="KW-1185">Reference proteome</keyword>
<feature type="signal peptide" evidence="2">
    <location>
        <begin position="1"/>
        <end position="35"/>
    </location>
</feature>
<dbReference type="NCBIfam" id="TIGR02595">
    <property type="entry name" value="PEP_CTERM"/>
    <property type="match status" value="1"/>
</dbReference>
<evidence type="ECO:0000256" key="2">
    <source>
        <dbReference type="SAM" id="SignalP"/>
    </source>
</evidence>
<keyword evidence="2" id="KW-0732">Signal</keyword>
<evidence type="ECO:0000256" key="1">
    <source>
        <dbReference type="SAM" id="Phobius"/>
    </source>
</evidence>
<evidence type="ECO:0000313" key="5">
    <source>
        <dbReference type="Proteomes" id="UP000185192"/>
    </source>
</evidence>
<accession>A0A1N6D757</accession>
<dbReference type="AlphaFoldDB" id="A0A1N6D757"/>
<dbReference type="Proteomes" id="UP000185192">
    <property type="component" value="Unassembled WGS sequence"/>
</dbReference>
<organism evidence="4 5">
    <name type="scientific">Parasphingorhabdus marina DSM 22363</name>
    <dbReference type="NCBI Taxonomy" id="1123272"/>
    <lineage>
        <taxon>Bacteria</taxon>
        <taxon>Pseudomonadati</taxon>
        <taxon>Pseudomonadota</taxon>
        <taxon>Alphaproteobacteria</taxon>
        <taxon>Sphingomonadales</taxon>
        <taxon>Sphingomonadaceae</taxon>
        <taxon>Parasphingorhabdus</taxon>
    </lineage>
</organism>
<dbReference type="STRING" id="1123272.SAMN02745824_1631"/>
<feature type="chain" id="PRO_5009935422" evidence="2">
    <location>
        <begin position="36"/>
        <end position="198"/>
    </location>
</feature>
<keyword evidence="1" id="KW-0812">Transmembrane</keyword>